<name>A0AAN7ZE28_9PEZI</name>
<dbReference type="EMBL" id="JAWHQM010000056">
    <property type="protein sequence ID" value="KAK5635648.1"/>
    <property type="molecule type" value="Genomic_DNA"/>
</dbReference>
<sequence length="1047" mass="117358">MADPLSVAGLVTGVISLGLQVAGGLTNYLDAVKGRSEDLMSAKQGGTEMRDLLLTIQDLLPQVESNWPASATTVKRHVKSCHAELSALHTLLSELSQPVASRPGLRHKFENTKKKLSYPFERSQISHLEDRLAKVNSTLQMALQLTELNVAITSANQIREVHSLVVSLSQSQTSLQTHDIGASVPLTTAREIPGATNKGPPVSFDHSTSVAQRRGVLKATIWGSWTPCCFTKHTMTILRTRNSDTPIEIAMSLASKPSLLSSSIKTLEEFNVIQSPSQQLAQACLCRPSRRVAHHRRSWGHLSLMHQVSCTRRHVPGCPLSQIDNETQASKFTIEYFGLRKLFQTAFALSLLSIRGAGGRSISPGFTYYPTVDRFTAPAFRVISIAKQFMMDRKHGNETAIRTVQCCYDAIFELYRRKKASPKDITSDGASLMHGMQEMIRASPHIIADANFQMVTNLLACGVPVTTYDEKGLIPAFAFLNHGYDEIGSVIALATRLLPKLDTPIVQKRQVYRRDPGVPLTQELQVYTCDINFLEGCLEASELAEASGCGPLSLAARAGDEKLVQELIRRYPQSLEEMNDFGHTPLLLAIKHPPCLRLILEAGESSLLEKPNTSLWSHTPLACACRLGYKESAQILLAAGGHINHNWMLWIGGSCLDDVLVALKQRRDELKLLALEHLTQADAEYFGLHETKILDGCVLEVRTLLLEKGIPVPPHLCGGFYPSVYFYPSSFLSDHCIIPFHDKLWALGFRDIDNFDQYGEVPLTRDRRYTEKARWLIEHGADYWTPFSERASRNDISNITATPAHFLLSSIGRKYNIYGDCGDDYDEKVNTWKWLVGKLMQIQVSDTCFCACFRGGCTPLKAFFDCHRDYEYPINIKKLAQWCAGLTRTFQASFSEKDLIIILRRMTFDGVGLTHTCCNFHSFSMKEYHKSLYSSEEVDEIISEQSSLLTLFNEVLVELDEVAHEEQDGVPLIVQDPEKFWIRRWLPLIEKVLNGLDGDDLTAEERSTAEAVGVQWDMQPAHDEEDEDEDYLTPEYVMKKLKDILDE</sequence>
<evidence type="ECO:0000313" key="1">
    <source>
        <dbReference type="EMBL" id="KAK5635648.1"/>
    </source>
</evidence>
<dbReference type="AlphaFoldDB" id="A0AAN7ZE28"/>
<dbReference type="Gene3D" id="1.25.40.20">
    <property type="entry name" value="Ankyrin repeat-containing domain"/>
    <property type="match status" value="1"/>
</dbReference>
<dbReference type="InterPro" id="IPR002110">
    <property type="entry name" value="Ankyrin_rpt"/>
</dbReference>
<reference evidence="1 2" key="1">
    <citation type="submission" date="2023-10" db="EMBL/GenBank/DDBJ databases">
        <title>Draft genome sequence of Xylaria bambusicola isolate GMP-LS, the root and basal stem rot pathogen of sugarcane in Indonesia.</title>
        <authorList>
            <person name="Selvaraj P."/>
            <person name="Muralishankar V."/>
            <person name="Muruganantham S."/>
            <person name="Sp S."/>
            <person name="Haryani S."/>
            <person name="Lau K.J.X."/>
            <person name="Naqvi N.I."/>
        </authorList>
    </citation>
    <scope>NUCLEOTIDE SEQUENCE [LARGE SCALE GENOMIC DNA]</scope>
    <source>
        <strain evidence="1">GMP-LS</strain>
    </source>
</reference>
<proteinExistence type="predicted"/>
<evidence type="ECO:0000313" key="2">
    <source>
        <dbReference type="Proteomes" id="UP001305414"/>
    </source>
</evidence>
<dbReference type="PANTHER" id="PTHR24121:SF32">
    <property type="entry name" value="DEATH DOMAIN-CONTAINING PROTEIN"/>
    <property type="match status" value="1"/>
</dbReference>
<keyword evidence="2" id="KW-1185">Reference proteome</keyword>
<dbReference type="SUPFAM" id="SSF48403">
    <property type="entry name" value="Ankyrin repeat"/>
    <property type="match status" value="1"/>
</dbReference>
<organism evidence="1 2">
    <name type="scientific">Xylaria bambusicola</name>
    <dbReference type="NCBI Taxonomy" id="326684"/>
    <lineage>
        <taxon>Eukaryota</taxon>
        <taxon>Fungi</taxon>
        <taxon>Dikarya</taxon>
        <taxon>Ascomycota</taxon>
        <taxon>Pezizomycotina</taxon>
        <taxon>Sordariomycetes</taxon>
        <taxon>Xylariomycetidae</taxon>
        <taxon>Xylariales</taxon>
        <taxon>Xylariaceae</taxon>
        <taxon>Xylaria</taxon>
    </lineage>
</organism>
<dbReference type="InterPro" id="IPR036770">
    <property type="entry name" value="Ankyrin_rpt-contain_sf"/>
</dbReference>
<accession>A0AAN7ZE28</accession>
<dbReference type="PANTHER" id="PTHR24121">
    <property type="entry name" value="NO MECHANORECEPTOR POTENTIAL C, ISOFORM D-RELATED"/>
    <property type="match status" value="1"/>
</dbReference>
<dbReference type="Pfam" id="PF12796">
    <property type="entry name" value="Ank_2"/>
    <property type="match status" value="1"/>
</dbReference>
<protein>
    <recommendedName>
        <fullName evidence="3">Fungal N-terminal domain-containing protein</fullName>
    </recommendedName>
</protein>
<gene>
    <name evidence="1" type="ORF">RRF57_011360</name>
</gene>
<evidence type="ECO:0008006" key="3">
    <source>
        <dbReference type="Google" id="ProtNLM"/>
    </source>
</evidence>
<comment type="caution">
    <text evidence="1">The sequence shown here is derived from an EMBL/GenBank/DDBJ whole genome shotgun (WGS) entry which is preliminary data.</text>
</comment>
<dbReference type="Proteomes" id="UP001305414">
    <property type="component" value="Unassembled WGS sequence"/>
</dbReference>
<dbReference type="SMART" id="SM00248">
    <property type="entry name" value="ANK"/>
    <property type="match status" value="3"/>
</dbReference>